<evidence type="ECO:0000256" key="1">
    <source>
        <dbReference type="ARBA" id="ARBA00022679"/>
    </source>
</evidence>
<dbReference type="InterPro" id="IPR029044">
    <property type="entry name" value="Nucleotide-diphossugar_trans"/>
</dbReference>
<dbReference type="EMBL" id="UFSM01000001">
    <property type="protein sequence ID" value="SUU87495.1"/>
    <property type="molecule type" value="Genomic_DNA"/>
</dbReference>
<reference evidence="5 6" key="1">
    <citation type="submission" date="2018-06" db="EMBL/GenBank/DDBJ databases">
        <authorList>
            <consortium name="Pathogen Informatics"/>
            <person name="Doyle S."/>
        </authorList>
    </citation>
    <scope>NUCLEOTIDE SEQUENCE [LARGE SCALE GENOMIC DNA]</scope>
    <source>
        <strain evidence="5 6">NCTC10684</strain>
    </source>
</reference>
<dbReference type="GO" id="GO:0003983">
    <property type="term" value="F:UTP:glucose-1-phosphate uridylyltransferase activity"/>
    <property type="evidence" value="ECO:0007669"/>
    <property type="project" value="UniProtKB-EC"/>
</dbReference>
<name>A0A380WFE7_AMIAI</name>
<proteinExistence type="predicted"/>
<keyword evidence="1 5" id="KW-0808">Transferase</keyword>
<dbReference type="SUPFAM" id="SSF53448">
    <property type="entry name" value="Nucleotide-diphospho-sugar transferases"/>
    <property type="match status" value="1"/>
</dbReference>
<evidence type="ECO:0000256" key="3">
    <source>
        <dbReference type="ARBA" id="ARBA00022842"/>
    </source>
</evidence>
<dbReference type="Pfam" id="PF12804">
    <property type="entry name" value="NTP_transf_3"/>
    <property type="match status" value="1"/>
</dbReference>
<dbReference type="PANTHER" id="PTHR43584:SF8">
    <property type="entry name" value="N-ACETYLMURAMATE ALPHA-1-PHOSPHATE URIDYLYLTRANSFERASE"/>
    <property type="match status" value="1"/>
</dbReference>
<organism evidence="5 6">
    <name type="scientific">Aminobacter aminovorans</name>
    <name type="common">Chelatobacter heintzii</name>
    <dbReference type="NCBI Taxonomy" id="83263"/>
    <lineage>
        <taxon>Bacteria</taxon>
        <taxon>Pseudomonadati</taxon>
        <taxon>Pseudomonadota</taxon>
        <taxon>Alphaproteobacteria</taxon>
        <taxon>Hyphomicrobiales</taxon>
        <taxon>Phyllobacteriaceae</taxon>
        <taxon>Aminobacter</taxon>
    </lineage>
</organism>
<dbReference type="EC" id="2.7.7.9" evidence="5"/>
<dbReference type="AlphaFoldDB" id="A0A380WFE7"/>
<evidence type="ECO:0000259" key="4">
    <source>
        <dbReference type="Pfam" id="PF12804"/>
    </source>
</evidence>
<gene>
    <name evidence="5" type="primary">galU</name>
    <name evidence="5" type="ORF">NCTC10684_00696</name>
</gene>
<keyword evidence="3" id="KW-0460">Magnesium</keyword>
<keyword evidence="2 5" id="KW-0548">Nucleotidyltransferase</keyword>
<dbReference type="Gene3D" id="3.90.550.10">
    <property type="entry name" value="Spore Coat Polysaccharide Biosynthesis Protein SpsA, Chain A"/>
    <property type="match status" value="1"/>
</dbReference>
<dbReference type="Proteomes" id="UP000254701">
    <property type="component" value="Unassembled WGS sequence"/>
</dbReference>
<protein>
    <submittedName>
        <fullName evidence="5">UTP--glucose-1-phosphate uridylyltransferase</fullName>
        <ecNumber evidence="5">2.7.7.9</ecNumber>
    </submittedName>
</protein>
<evidence type="ECO:0000313" key="5">
    <source>
        <dbReference type="EMBL" id="SUU87495.1"/>
    </source>
</evidence>
<sequence length="245" mass="26017">MSGPVQNPAVAMVLAAGLGKRMRPITETIPKPLVRISGKTLLDWGLDSLAAAGVERAVINVHYLPDQIVEHVASRQAPRIEISDERDGLLDSAGGIVRALPWLGTAPFYIVNADTFWIDEGMPNLTRLALAWDAGRMDILLMLANLEQATGHSGSTDFLVASDGTLRRAKSAPGGLIYAGAAIVHPRLFAKAAETPHSLNLYFDEAIAAGRLHGMRMSGSWITVGTPDAIAPAEAAVKRALAEAQ</sequence>
<evidence type="ECO:0000313" key="6">
    <source>
        <dbReference type="Proteomes" id="UP000254701"/>
    </source>
</evidence>
<evidence type="ECO:0000256" key="2">
    <source>
        <dbReference type="ARBA" id="ARBA00022695"/>
    </source>
</evidence>
<dbReference type="InterPro" id="IPR050065">
    <property type="entry name" value="GlmU-like"/>
</dbReference>
<dbReference type="InterPro" id="IPR025877">
    <property type="entry name" value="MobA-like_NTP_Trfase"/>
</dbReference>
<dbReference type="CDD" id="cd06422">
    <property type="entry name" value="NTP_transferase_like_1"/>
    <property type="match status" value="1"/>
</dbReference>
<accession>A0A380WFE7</accession>
<dbReference type="PANTHER" id="PTHR43584">
    <property type="entry name" value="NUCLEOTIDYL TRANSFERASE"/>
    <property type="match status" value="1"/>
</dbReference>
<feature type="domain" description="MobA-like NTP transferase" evidence="4">
    <location>
        <begin position="11"/>
        <end position="132"/>
    </location>
</feature>